<accession>A0A9W8CQW5</accession>
<evidence type="ECO:0000313" key="2">
    <source>
        <dbReference type="EMBL" id="KAJ1720237.1"/>
    </source>
</evidence>
<name>A0A9W8CQW5_9FUNG</name>
<keyword evidence="3" id="KW-1185">Reference proteome</keyword>
<sequence>MKISLSTIIPSALIFATTALSSSYRDIGADKDATIVYNTDFCGDTLCAEINHGQEPTLTAAFFSGTASRIILGFTLPSGMKLTQIKQCQLQMQRPVQDVDGAYVLSVSEIMGQWDADTVSGVTPLVPGKVVGSVGAESGERPGPIDVTQACKDAKNGALSLLVDSSGPQVIFPSMKTGAAATLRVYTS</sequence>
<dbReference type="Proteomes" id="UP001149813">
    <property type="component" value="Unassembled WGS sequence"/>
</dbReference>
<evidence type="ECO:0000256" key="1">
    <source>
        <dbReference type="SAM" id="SignalP"/>
    </source>
</evidence>
<evidence type="ECO:0000313" key="3">
    <source>
        <dbReference type="Proteomes" id="UP001149813"/>
    </source>
</evidence>
<proteinExistence type="predicted"/>
<comment type="caution">
    <text evidence="2">The sequence shown here is derived from an EMBL/GenBank/DDBJ whole genome shotgun (WGS) entry which is preliminary data.</text>
</comment>
<feature type="signal peptide" evidence="1">
    <location>
        <begin position="1"/>
        <end position="19"/>
    </location>
</feature>
<dbReference type="OrthoDB" id="5542205at2759"/>
<feature type="chain" id="PRO_5040957141" evidence="1">
    <location>
        <begin position="20"/>
        <end position="188"/>
    </location>
</feature>
<gene>
    <name evidence="2" type="ORF">LPJ53_005113</name>
</gene>
<protein>
    <submittedName>
        <fullName evidence="2">Uncharacterized protein</fullName>
    </submittedName>
</protein>
<dbReference type="EMBL" id="JANBOJ010000280">
    <property type="protein sequence ID" value="KAJ1720237.1"/>
    <property type="molecule type" value="Genomic_DNA"/>
</dbReference>
<dbReference type="AlphaFoldDB" id="A0A9W8CQW5"/>
<reference evidence="2" key="1">
    <citation type="submission" date="2022-07" db="EMBL/GenBank/DDBJ databases">
        <title>Phylogenomic reconstructions and comparative analyses of Kickxellomycotina fungi.</title>
        <authorList>
            <person name="Reynolds N.K."/>
            <person name="Stajich J.E."/>
            <person name="Barry K."/>
            <person name="Grigoriev I.V."/>
            <person name="Crous P."/>
            <person name="Smith M.E."/>
        </authorList>
    </citation>
    <scope>NUCLEOTIDE SEQUENCE</scope>
    <source>
        <strain evidence="2">NBRC 32514</strain>
    </source>
</reference>
<organism evidence="2 3">
    <name type="scientific">Coemansia erecta</name>
    <dbReference type="NCBI Taxonomy" id="147472"/>
    <lineage>
        <taxon>Eukaryota</taxon>
        <taxon>Fungi</taxon>
        <taxon>Fungi incertae sedis</taxon>
        <taxon>Zoopagomycota</taxon>
        <taxon>Kickxellomycotina</taxon>
        <taxon>Kickxellomycetes</taxon>
        <taxon>Kickxellales</taxon>
        <taxon>Kickxellaceae</taxon>
        <taxon>Coemansia</taxon>
    </lineage>
</organism>
<keyword evidence="1" id="KW-0732">Signal</keyword>